<name>A0A399R042_9PROT</name>
<proteinExistence type="predicted"/>
<evidence type="ECO:0000313" key="1">
    <source>
        <dbReference type="EMBL" id="RIJ24538.1"/>
    </source>
</evidence>
<keyword evidence="2" id="KW-1185">Reference proteome</keyword>
<sequence>MLASCAVLLLSGCGATSSKTTIADTVAFYEQHAVVLGRSIEALQQGAPHGSIEAELRQQLKVAGVSFYPAEAGVSDFGYITLSRSGSTNPEHSVSLMYFADYDRSMLPYWTGQVFDTCGPEAADAVAHPKPNISQVYCRINDEWLVVETFTPSS</sequence>
<protein>
    <submittedName>
        <fullName evidence="1">Uncharacterized protein</fullName>
    </submittedName>
</protein>
<gene>
    <name evidence="1" type="ORF">D1224_09995</name>
</gene>
<dbReference type="EMBL" id="QWGB01000005">
    <property type="protein sequence ID" value="RIJ24538.1"/>
    <property type="molecule type" value="Genomic_DNA"/>
</dbReference>
<evidence type="ECO:0000313" key="2">
    <source>
        <dbReference type="Proteomes" id="UP000265431"/>
    </source>
</evidence>
<dbReference type="AlphaFoldDB" id="A0A399R042"/>
<dbReference type="Proteomes" id="UP000265431">
    <property type="component" value="Unassembled WGS sequence"/>
</dbReference>
<comment type="caution">
    <text evidence="1">The sequence shown here is derived from an EMBL/GenBank/DDBJ whole genome shotgun (WGS) entry which is preliminary data.</text>
</comment>
<reference evidence="1 2" key="1">
    <citation type="submission" date="2018-08" db="EMBL/GenBank/DDBJ databases">
        <title>Henriciella mobilis sp. nov., isolated from seawater.</title>
        <authorList>
            <person name="Cheng H."/>
            <person name="Wu Y.-H."/>
            <person name="Xu X.-W."/>
            <person name="Guo L.-L."/>
        </authorList>
    </citation>
    <scope>NUCLEOTIDE SEQUENCE [LARGE SCALE GENOMIC DNA]</scope>
    <source>
        <strain evidence="1 2">CCUG66934</strain>
    </source>
</reference>
<organism evidence="1 2">
    <name type="scientific">Henriciella barbarensis</name>
    <dbReference type="NCBI Taxonomy" id="86342"/>
    <lineage>
        <taxon>Bacteria</taxon>
        <taxon>Pseudomonadati</taxon>
        <taxon>Pseudomonadota</taxon>
        <taxon>Alphaproteobacteria</taxon>
        <taxon>Hyphomonadales</taxon>
        <taxon>Hyphomonadaceae</taxon>
        <taxon>Henriciella</taxon>
    </lineage>
</organism>
<accession>A0A399R042</accession>